<evidence type="ECO:0000313" key="11">
    <source>
        <dbReference type="EMBL" id="MDG3003849.1"/>
    </source>
</evidence>
<comment type="catalytic activity">
    <reaction evidence="1 10">
        <text>1-(5-phospho-beta-D-ribosyl)-ATP + H2O = 1-(5-phospho-beta-D-ribosyl)-5'-AMP + diphosphate + H(+)</text>
        <dbReference type="Rhea" id="RHEA:22828"/>
        <dbReference type="ChEBI" id="CHEBI:15377"/>
        <dbReference type="ChEBI" id="CHEBI:15378"/>
        <dbReference type="ChEBI" id="CHEBI:33019"/>
        <dbReference type="ChEBI" id="CHEBI:59457"/>
        <dbReference type="ChEBI" id="CHEBI:73183"/>
        <dbReference type="EC" id="3.6.1.31"/>
    </reaction>
</comment>
<dbReference type="NCBIfam" id="NF001611">
    <property type="entry name" value="PRK00400.1-3"/>
    <property type="match status" value="1"/>
</dbReference>
<dbReference type="PANTHER" id="PTHR42945">
    <property type="entry name" value="HISTIDINE BIOSYNTHESIS BIFUNCTIONAL PROTEIN"/>
    <property type="match status" value="1"/>
</dbReference>
<evidence type="ECO:0000256" key="7">
    <source>
        <dbReference type="ARBA" id="ARBA00022801"/>
    </source>
</evidence>
<evidence type="ECO:0000256" key="8">
    <source>
        <dbReference type="ARBA" id="ARBA00022840"/>
    </source>
</evidence>
<dbReference type="Pfam" id="PF01503">
    <property type="entry name" value="PRA-PH"/>
    <property type="match status" value="1"/>
</dbReference>
<dbReference type="GO" id="GO:0004636">
    <property type="term" value="F:phosphoribosyl-ATP diphosphatase activity"/>
    <property type="evidence" value="ECO:0007669"/>
    <property type="project" value="UniProtKB-EC"/>
</dbReference>
<evidence type="ECO:0000256" key="3">
    <source>
        <dbReference type="ARBA" id="ARBA00005204"/>
    </source>
</evidence>
<name>A0ABT6F8D6_9BACT</name>
<protein>
    <recommendedName>
        <fullName evidence="10">Phosphoribosyl-ATP pyrophosphatase</fullName>
        <shortName evidence="10">PRA-PH</shortName>
        <ecNumber evidence="10">3.6.1.31</ecNumber>
    </recommendedName>
</protein>
<comment type="pathway">
    <text evidence="3 10">Amino-acid biosynthesis; L-histidine biosynthesis; L-histidine from 5-phospho-alpha-D-ribose 1-diphosphate: step 2/9.</text>
</comment>
<evidence type="ECO:0000256" key="4">
    <source>
        <dbReference type="ARBA" id="ARBA00022490"/>
    </source>
</evidence>
<keyword evidence="12" id="KW-1185">Reference proteome</keyword>
<evidence type="ECO:0000256" key="5">
    <source>
        <dbReference type="ARBA" id="ARBA00022605"/>
    </source>
</evidence>
<dbReference type="CDD" id="cd11534">
    <property type="entry name" value="NTP-PPase_HisIE_like"/>
    <property type="match status" value="1"/>
</dbReference>
<comment type="similarity">
    <text evidence="10">Belongs to the PRA-PH family.</text>
</comment>
<keyword evidence="7 10" id="KW-0378">Hydrolase</keyword>
<accession>A0ABT6F8D6</accession>
<dbReference type="SUPFAM" id="SSF101386">
    <property type="entry name" value="all-alpha NTP pyrophosphatases"/>
    <property type="match status" value="1"/>
</dbReference>
<dbReference type="InterPro" id="IPR021130">
    <property type="entry name" value="PRib-ATP_PPHydrolase-like"/>
</dbReference>
<dbReference type="NCBIfam" id="TIGR03188">
    <property type="entry name" value="histidine_hisI"/>
    <property type="match status" value="1"/>
</dbReference>
<keyword evidence="9 10" id="KW-0368">Histidine biosynthesis</keyword>
<evidence type="ECO:0000256" key="10">
    <source>
        <dbReference type="HAMAP-Rule" id="MF_01020"/>
    </source>
</evidence>
<evidence type="ECO:0000256" key="6">
    <source>
        <dbReference type="ARBA" id="ARBA00022741"/>
    </source>
</evidence>
<dbReference type="Proteomes" id="UP001216907">
    <property type="component" value="Unassembled WGS sequence"/>
</dbReference>
<reference evidence="11 12" key="1">
    <citation type="submission" date="2023-03" db="EMBL/GenBank/DDBJ databases">
        <title>Paludisphaera mucosa sp. nov. a novel planctomycete from northern fen.</title>
        <authorList>
            <person name="Ivanova A."/>
        </authorList>
    </citation>
    <scope>NUCLEOTIDE SEQUENCE [LARGE SCALE GENOMIC DNA]</scope>
    <source>
        <strain evidence="11 12">Pla2</strain>
    </source>
</reference>
<keyword evidence="4 10" id="KW-0963">Cytoplasm</keyword>
<dbReference type="EMBL" id="JARRAG010000001">
    <property type="protein sequence ID" value="MDG3003849.1"/>
    <property type="molecule type" value="Genomic_DNA"/>
</dbReference>
<organism evidence="11 12">
    <name type="scientific">Paludisphaera mucosa</name>
    <dbReference type="NCBI Taxonomy" id="3030827"/>
    <lineage>
        <taxon>Bacteria</taxon>
        <taxon>Pseudomonadati</taxon>
        <taxon>Planctomycetota</taxon>
        <taxon>Planctomycetia</taxon>
        <taxon>Isosphaerales</taxon>
        <taxon>Isosphaeraceae</taxon>
        <taxon>Paludisphaera</taxon>
    </lineage>
</organism>
<comment type="caution">
    <text evidence="11">The sequence shown here is derived from an EMBL/GenBank/DDBJ whole genome shotgun (WGS) entry which is preliminary data.</text>
</comment>
<evidence type="ECO:0000313" key="12">
    <source>
        <dbReference type="Proteomes" id="UP001216907"/>
    </source>
</evidence>
<dbReference type="InterPro" id="IPR008179">
    <property type="entry name" value="HisE"/>
</dbReference>
<dbReference type="PANTHER" id="PTHR42945:SF9">
    <property type="entry name" value="HISTIDINE BIOSYNTHESIS BIFUNCTIONAL PROTEIN HISIE"/>
    <property type="match status" value="1"/>
</dbReference>
<keyword evidence="5 10" id="KW-0028">Amino-acid biosynthesis</keyword>
<dbReference type="Gene3D" id="1.10.287.1080">
    <property type="entry name" value="MazG-like"/>
    <property type="match status" value="1"/>
</dbReference>
<comment type="subcellular location">
    <subcellularLocation>
        <location evidence="2 10">Cytoplasm</location>
    </subcellularLocation>
</comment>
<dbReference type="RefSeq" id="WP_277860195.1">
    <property type="nucleotide sequence ID" value="NZ_JARRAG010000001.1"/>
</dbReference>
<evidence type="ECO:0000256" key="9">
    <source>
        <dbReference type="ARBA" id="ARBA00023102"/>
    </source>
</evidence>
<evidence type="ECO:0000256" key="1">
    <source>
        <dbReference type="ARBA" id="ARBA00001460"/>
    </source>
</evidence>
<dbReference type="HAMAP" id="MF_01020">
    <property type="entry name" value="HisE"/>
    <property type="match status" value="1"/>
</dbReference>
<dbReference type="EC" id="3.6.1.31" evidence="10"/>
<keyword evidence="8 10" id="KW-0067">ATP-binding</keyword>
<keyword evidence="6 10" id="KW-0547">Nucleotide-binding</keyword>
<proteinExistence type="inferred from homology"/>
<gene>
    <name evidence="10" type="primary">hisE</name>
    <name evidence="11" type="ORF">PZE19_08705</name>
</gene>
<evidence type="ECO:0000256" key="2">
    <source>
        <dbReference type="ARBA" id="ARBA00004496"/>
    </source>
</evidence>
<sequence>MVEASVMTSLMKVIAERKAQTEGPPSYVAKLMKGGAAAIGAKIVEEAAEVVEAGDEPGEAGREHLVKEVADLVFHAAVMLGYRDLAWGDVEAELQRRSGTSGLVEKAARKPKG</sequence>